<sequence>MPKASNEHPSHDASRRLPPPNTRSRARSALTDMQVPNAAAPDDKITVCNVEPKKESGITARAKRVLNREVNRLGFVETPEAMTPQTDSIEDYKARNILLERKVLKVKRKIHDVRRELENAQALVVAAVNARDELAGKLEAQEQRTRWEMKERFKYWEALTEARTKIEMLEEEIRTGEAPIEEGQRTTLCEPLPQ</sequence>
<evidence type="ECO:0000313" key="4">
    <source>
        <dbReference type="EMBL" id="TEB40261.1"/>
    </source>
</evidence>
<keyword evidence="5" id="KW-1185">Reference proteome</keyword>
<dbReference type="EMBL" id="QPFP01000001">
    <property type="protein sequence ID" value="TEB40256.1"/>
    <property type="molecule type" value="Genomic_DNA"/>
</dbReference>
<reference evidence="4 5" key="1">
    <citation type="journal article" date="2019" name="Nat. Ecol. Evol.">
        <title>Megaphylogeny resolves global patterns of mushroom evolution.</title>
        <authorList>
            <person name="Varga T."/>
            <person name="Krizsan K."/>
            <person name="Foldi C."/>
            <person name="Dima B."/>
            <person name="Sanchez-Garcia M."/>
            <person name="Sanchez-Ramirez S."/>
            <person name="Szollosi G.J."/>
            <person name="Szarkandi J.G."/>
            <person name="Papp V."/>
            <person name="Albert L."/>
            <person name="Andreopoulos W."/>
            <person name="Angelini C."/>
            <person name="Antonin V."/>
            <person name="Barry K.W."/>
            <person name="Bougher N.L."/>
            <person name="Buchanan P."/>
            <person name="Buyck B."/>
            <person name="Bense V."/>
            <person name="Catcheside P."/>
            <person name="Chovatia M."/>
            <person name="Cooper J."/>
            <person name="Damon W."/>
            <person name="Desjardin D."/>
            <person name="Finy P."/>
            <person name="Geml J."/>
            <person name="Haridas S."/>
            <person name="Hughes K."/>
            <person name="Justo A."/>
            <person name="Karasinski D."/>
            <person name="Kautmanova I."/>
            <person name="Kiss B."/>
            <person name="Kocsube S."/>
            <person name="Kotiranta H."/>
            <person name="LaButti K.M."/>
            <person name="Lechner B.E."/>
            <person name="Liimatainen K."/>
            <person name="Lipzen A."/>
            <person name="Lukacs Z."/>
            <person name="Mihaltcheva S."/>
            <person name="Morgado L.N."/>
            <person name="Niskanen T."/>
            <person name="Noordeloos M.E."/>
            <person name="Ohm R.A."/>
            <person name="Ortiz-Santana B."/>
            <person name="Ovrebo C."/>
            <person name="Racz N."/>
            <person name="Riley R."/>
            <person name="Savchenko A."/>
            <person name="Shiryaev A."/>
            <person name="Soop K."/>
            <person name="Spirin V."/>
            <person name="Szebenyi C."/>
            <person name="Tomsovsky M."/>
            <person name="Tulloss R.E."/>
            <person name="Uehling J."/>
            <person name="Grigoriev I.V."/>
            <person name="Vagvolgyi C."/>
            <person name="Papp T."/>
            <person name="Martin F.M."/>
            <person name="Miettinen O."/>
            <person name="Hibbett D.S."/>
            <person name="Nagy L.G."/>
        </authorList>
    </citation>
    <scope>NUCLEOTIDE SEQUENCE [LARGE SCALE GENOMIC DNA]</scope>
    <source>
        <strain evidence="4 5">FP101781</strain>
    </source>
</reference>
<dbReference type="EMBL" id="QPFP01000001">
    <property type="protein sequence ID" value="TEB40261.1"/>
    <property type="molecule type" value="Genomic_DNA"/>
</dbReference>
<feature type="coiled-coil region" evidence="1">
    <location>
        <begin position="89"/>
        <end position="130"/>
    </location>
</feature>
<comment type="caution">
    <text evidence="4">The sequence shown here is derived from an EMBL/GenBank/DDBJ whole genome shotgun (WGS) entry which is preliminary data.</text>
</comment>
<protein>
    <submittedName>
        <fullName evidence="4">Uncharacterized protein</fullName>
    </submittedName>
</protein>
<evidence type="ECO:0000313" key="3">
    <source>
        <dbReference type="EMBL" id="TEB40256.1"/>
    </source>
</evidence>
<accession>A0A4Y7U1Z0</accession>
<keyword evidence="1" id="KW-0175">Coiled coil</keyword>
<dbReference type="OrthoDB" id="3117781at2759"/>
<dbReference type="AlphaFoldDB" id="A0A4Y7U1Z0"/>
<evidence type="ECO:0000313" key="5">
    <source>
        <dbReference type="Proteomes" id="UP000298030"/>
    </source>
</evidence>
<name>A0A4Y7U1Z0_COPMI</name>
<proteinExistence type="predicted"/>
<feature type="region of interest" description="Disordered" evidence="2">
    <location>
        <begin position="1"/>
        <end position="44"/>
    </location>
</feature>
<organism evidence="4 5">
    <name type="scientific">Coprinellus micaceus</name>
    <name type="common">Glistening ink-cap mushroom</name>
    <name type="synonym">Coprinus micaceus</name>
    <dbReference type="NCBI Taxonomy" id="71717"/>
    <lineage>
        <taxon>Eukaryota</taxon>
        <taxon>Fungi</taxon>
        <taxon>Dikarya</taxon>
        <taxon>Basidiomycota</taxon>
        <taxon>Agaricomycotina</taxon>
        <taxon>Agaricomycetes</taxon>
        <taxon>Agaricomycetidae</taxon>
        <taxon>Agaricales</taxon>
        <taxon>Agaricineae</taxon>
        <taxon>Psathyrellaceae</taxon>
        <taxon>Coprinellus</taxon>
    </lineage>
</organism>
<feature type="compositionally biased region" description="Basic and acidic residues" evidence="2">
    <location>
        <begin position="1"/>
        <end position="15"/>
    </location>
</feature>
<dbReference type="Proteomes" id="UP000298030">
    <property type="component" value="Unassembled WGS sequence"/>
</dbReference>
<evidence type="ECO:0000256" key="2">
    <source>
        <dbReference type="SAM" id="MobiDB-lite"/>
    </source>
</evidence>
<evidence type="ECO:0000256" key="1">
    <source>
        <dbReference type="SAM" id="Coils"/>
    </source>
</evidence>
<gene>
    <name evidence="3" type="ORF">FA13DRAFT_1784837</name>
    <name evidence="4" type="ORF">FA13DRAFT_1784841</name>
</gene>